<dbReference type="KEGG" id="maer:DAI18_07400"/>
<dbReference type="EMBL" id="CP028519">
    <property type="protein sequence ID" value="AVY93889.1"/>
    <property type="molecule type" value="Genomic_DNA"/>
</dbReference>
<evidence type="ECO:0000313" key="2">
    <source>
        <dbReference type="Proteomes" id="UP000244173"/>
    </source>
</evidence>
<dbReference type="AlphaFoldDB" id="A0A2S0P918"/>
<name>A0A2S0P918_9NEIS</name>
<dbReference type="Proteomes" id="UP000244173">
    <property type="component" value="Chromosome"/>
</dbReference>
<dbReference type="OrthoDB" id="8582786at2"/>
<proteinExistence type="predicted"/>
<gene>
    <name evidence="1" type="ORF">DAI18_07400</name>
</gene>
<evidence type="ECO:0000313" key="1">
    <source>
        <dbReference type="EMBL" id="AVY93889.1"/>
    </source>
</evidence>
<sequence length="288" mass="30762">MTRKKTPLLLFLAILALAGIVLAVLVRMLTTTPAAAVSAAPAATAVAVAPAPDGRTLERGLEHYRSAQKMSAGPKPGRWLVDAETQNGPTRLDGHFLAPQFFTAADGVHYALTAFVADTVDAQGDGMDSFAASGQVRTLLFADQAGDFVLKDSRTLTAGTQGMAPGVRLVRLGEQAWGWQISNGWTHMGYSRENVEFFAARDGHIVPMGELVTSASDAGTCPDASNCPVSTELTASWRLVPEAGKPFYSLEVDWSGRLRGQAIQRKMTLQPDAATLRYPVPKAFNISF</sequence>
<organism evidence="1 2">
    <name type="scientific">Microvirgula aerodenitrificans</name>
    <dbReference type="NCBI Taxonomy" id="57480"/>
    <lineage>
        <taxon>Bacteria</taxon>
        <taxon>Pseudomonadati</taxon>
        <taxon>Pseudomonadota</taxon>
        <taxon>Betaproteobacteria</taxon>
        <taxon>Neisseriales</taxon>
        <taxon>Aquaspirillaceae</taxon>
        <taxon>Microvirgula</taxon>
    </lineage>
</organism>
<accession>A0A2S0P918</accession>
<dbReference type="RefSeq" id="WP_107889054.1">
    <property type="nucleotide sequence ID" value="NZ_CP028519.1"/>
</dbReference>
<reference evidence="1 2" key="1">
    <citation type="submission" date="2018-04" db="EMBL/GenBank/DDBJ databases">
        <title>Denitrifier Microvirgula.</title>
        <authorList>
            <person name="Anderson E."/>
            <person name="Jang J."/>
            <person name="Ishii S."/>
        </authorList>
    </citation>
    <scope>NUCLEOTIDE SEQUENCE [LARGE SCALE GENOMIC DNA]</scope>
    <source>
        <strain evidence="1 2">BE2.4</strain>
    </source>
</reference>
<keyword evidence="2" id="KW-1185">Reference proteome</keyword>
<protein>
    <submittedName>
        <fullName evidence="1">Uncharacterized protein</fullName>
    </submittedName>
</protein>
<dbReference type="STRING" id="1122240.GCA_000620105_02461"/>